<dbReference type="InterPro" id="IPR000674">
    <property type="entry name" value="Ald_Oxase/Xan_DH_a/b"/>
</dbReference>
<evidence type="ECO:0000313" key="4">
    <source>
        <dbReference type="EMBL" id="XCB35587.1"/>
    </source>
</evidence>
<dbReference type="KEGG" id="tpsc:RBB77_18045"/>
<feature type="domain" description="Aldehyde oxidase/xanthine dehydrogenase a/b hammerhead" evidence="3">
    <location>
        <begin position="25"/>
        <end position="138"/>
    </location>
</feature>
<sequence length="749" mass="79882">MQDTGSPPKPVKQLDHRYEGIAKVTGKARYAAEFAEPFSKSDLIYAYIVQSTIPSGTIVSIDRVAADRAPGVIAILTPFNAPKLNPGPPQPPARRNLSLLQDADVFYSGQPVAVVVARSLNEAKAAAAKMKFIYSAKPARVNFLQSLGDARWPKNPGKEPAGNHRGDLQAAFSKSSVIVENTYITPIQHHNPMEPHATIAWWEGDKLNIYDATQYISGDRMSLAKTLNIPVDYVHVMNPIVGGGFGSKGSMWSHVPLCAIAAKVTGKPVKLALEREQMFGPVGGRPSTVNKIKLGASADGKLLAMQHDVVMNASVMEDFVEHSEGPTKNLYWSEANSVTAKVVEVNLGVSTFMRAPGEAPGTAVLEIAMDELAEKLKMDPVQLRLVNYADKDPSHDRPWSDKHLRDCYTQASERFGWSKRSATPGTKTEGNALIGYGMATATYPANRSAAQAVVRLLPGGRMFVGSGTQDLGTGTYTIMAQQAAAGLGIDPKMVEVNLGDSTLPKAPVSGGSQSSASVLPAIQDATTQLKLKLADLAISDAGSPLHGLKTLDIEVEGGKLVNKSNPSQTDSLVDLIARNGGKPVEAMGSAEPSESRDAMTFASWGAVFAEVAVDKSTHMVKVRRVVATYDIGTLLNNKTGVNQLMGGITWGVSFALCEQAHIDPVYGRVVNESLAEYHVPVNADIGTIDVTVLNIPDLKFNPVGSRGIGEIGITGAAAAVANAIYNATGKRIREYPITPDKIMTARNTI</sequence>
<dbReference type="Gene3D" id="3.90.1170.50">
    <property type="entry name" value="Aldehyde oxidase/xanthine dehydrogenase, a/b hammerhead"/>
    <property type="match status" value="1"/>
</dbReference>
<dbReference type="InterPro" id="IPR037165">
    <property type="entry name" value="AldOxase/xan_DH_Mopterin-bd_sf"/>
</dbReference>
<protein>
    <submittedName>
        <fullName evidence="4">Xanthine dehydrogenase family protein molybdopterin-binding subunit</fullName>
    </submittedName>
</protein>
<keyword evidence="1" id="KW-0500">Molybdenum</keyword>
<reference evidence="4" key="2">
    <citation type="journal article" date="2024" name="Environ. Microbiol.">
        <title>Genome analysis and description of Tunturibacter gen. nov. expands the diversity of Terriglobia in tundra soils.</title>
        <authorList>
            <person name="Messyasz A."/>
            <person name="Mannisto M.K."/>
            <person name="Kerkhof L.J."/>
            <person name="Haggblom M.M."/>
        </authorList>
    </citation>
    <scope>NUCLEOTIDE SEQUENCE</scope>
    <source>
        <strain evidence="4">X5P6</strain>
    </source>
</reference>
<dbReference type="Pfam" id="PF20256">
    <property type="entry name" value="MoCoBD_2"/>
    <property type="match status" value="1"/>
</dbReference>
<dbReference type="InterPro" id="IPR046867">
    <property type="entry name" value="AldOxase/xan_DH_MoCoBD2"/>
</dbReference>
<name>A0AAU7ZX86_9BACT</name>
<dbReference type="SMART" id="SM01008">
    <property type="entry name" value="Ald_Xan_dh_C"/>
    <property type="match status" value="1"/>
</dbReference>
<dbReference type="GO" id="GO:0005506">
    <property type="term" value="F:iron ion binding"/>
    <property type="evidence" value="ECO:0007669"/>
    <property type="project" value="InterPro"/>
</dbReference>
<dbReference type="InterPro" id="IPR016208">
    <property type="entry name" value="Ald_Oxase/xanthine_DH-like"/>
</dbReference>
<dbReference type="Pfam" id="PF02738">
    <property type="entry name" value="MoCoBD_1"/>
    <property type="match status" value="1"/>
</dbReference>
<proteinExistence type="predicted"/>
<dbReference type="InterPro" id="IPR008274">
    <property type="entry name" value="AldOxase/xan_DH_MoCoBD1"/>
</dbReference>
<evidence type="ECO:0000256" key="1">
    <source>
        <dbReference type="ARBA" id="ARBA00022505"/>
    </source>
</evidence>
<organism evidence="4">
    <name type="scientific">Tunturiibacter psychrotolerans</name>
    <dbReference type="NCBI Taxonomy" id="3069686"/>
    <lineage>
        <taxon>Bacteria</taxon>
        <taxon>Pseudomonadati</taxon>
        <taxon>Acidobacteriota</taxon>
        <taxon>Terriglobia</taxon>
        <taxon>Terriglobales</taxon>
        <taxon>Acidobacteriaceae</taxon>
        <taxon>Tunturiibacter</taxon>
    </lineage>
</organism>
<dbReference type="PANTHER" id="PTHR11908">
    <property type="entry name" value="XANTHINE DEHYDROGENASE"/>
    <property type="match status" value="1"/>
</dbReference>
<dbReference type="GO" id="GO:0016491">
    <property type="term" value="F:oxidoreductase activity"/>
    <property type="evidence" value="ECO:0007669"/>
    <property type="project" value="UniProtKB-KW"/>
</dbReference>
<dbReference type="EMBL" id="CP132942">
    <property type="protein sequence ID" value="XCB35587.1"/>
    <property type="molecule type" value="Genomic_DNA"/>
</dbReference>
<accession>A0AAU7ZX86</accession>
<evidence type="ECO:0000256" key="2">
    <source>
        <dbReference type="ARBA" id="ARBA00023002"/>
    </source>
</evidence>
<evidence type="ECO:0000259" key="3">
    <source>
        <dbReference type="SMART" id="SM01008"/>
    </source>
</evidence>
<dbReference type="SUPFAM" id="SSF56003">
    <property type="entry name" value="Molybdenum cofactor-binding domain"/>
    <property type="match status" value="1"/>
</dbReference>
<dbReference type="Gene3D" id="3.30.365.10">
    <property type="entry name" value="Aldehyde oxidase/xanthine dehydrogenase, molybdopterin binding domain"/>
    <property type="match status" value="4"/>
</dbReference>
<gene>
    <name evidence="4" type="ORF">RBB77_18045</name>
</gene>
<dbReference type="PANTHER" id="PTHR11908:SF132">
    <property type="entry name" value="ALDEHYDE OXIDASE 1-RELATED"/>
    <property type="match status" value="1"/>
</dbReference>
<dbReference type="RefSeq" id="WP_353067663.1">
    <property type="nucleotide sequence ID" value="NZ_CP132942.1"/>
</dbReference>
<dbReference type="SUPFAM" id="SSF54665">
    <property type="entry name" value="CO dehydrogenase molybdoprotein N-domain-like"/>
    <property type="match status" value="1"/>
</dbReference>
<dbReference type="Pfam" id="PF01315">
    <property type="entry name" value="Ald_Xan_dh_C"/>
    <property type="match status" value="1"/>
</dbReference>
<reference evidence="4" key="1">
    <citation type="submission" date="2023-08" db="EMBL/GenBank/DDBJ databases">
        <authorList>
            <person name="Messyasz A."/>
            <person name="Mannisto M.K."/>
            <person name="Kerkhof L.J."/>
            <person name="Haggblom M."/>
        </authorList>
    </citation>
    <scope>NUCLEOTIDE SEQUENCE</scope>
    <source>
        <strain evidence="4">X5P6</strain>
    </source>
</reference>
<keyword evidence="2" id="KW-0560">Oxidoreductase</keyword>
<dbReference type="AlphaFoldDB" id="A0AAU7ZX86"/>
<dbReference type="InterPro" id="IPR036856">
    <property type="entry name" value="Ald_Oxase/Xan_DH_a/b_sf"/>
</dbReference>